<accession>A0A364V3Z5</accession>
<keyword evidence="2" id="KW-1185">Reference proteome</keyword>
<protein>
    <submittedName>
        <fullName evidence="1">Uncharacterized protein</fullName>
    </submittedName>
</protein>
<dbReference type="EMBL" id="QHCV01000112">
    <property type="protein sequence ID" value="RAV31336.1"/>
    <property type="molecule type" value="Genomic_DNA"/>
</dbReference>
<gene>
    <name evidence="1" type="ORF">DLJ54_08920</name>
</gene>
<evidence type="ECO:0000313" key="1">
    <source>
        <dbReference type="EMBL" id="RAV31336.1"/>
    </source>
</evidence>
<name>A0A364V3Z5_9CORY</name>
<evidence type="ECO:0000313" key="2">
    <source>
        <dbReference type="Proteomes" id="UP000251577"/>
    </source>
</evidence>
<dbReference type="Proteomes" id="UP000251577">
    <property type="component" value="Unassembled WGS sequence"/>
</dbReference>
<dbReference type="AlphaFoldDB" id="A0A364V3Z5"/>
<proteinExistence type="predicted"/>
<sequence>MTPRQAVEFAIADAEHVHLHQLLRDVHWTSPTDAQAWMAEGATAPADSVAAAQLMDFAAARGVNLQILAAR</sequence>
<comment type="caution">
    <text evidence="1">The sequence shown here is derived from an EMBL/GenBank/DDBJ whole genome shotgun (WGS) entry which is preliminary data.</text>
</comment>
<organism evidence="1 2">
    <name type="scientific">Corynebacterium heidelbergense</name>
    <dbReference type="NCBI Taxonomy" id="2055947"/>
    <lineage>
        <taxon>Bacteria</taxon>
        <taxon>Bacillati</taxon>
        <taxon>Actinomycetota</taxon>
        <taxon>Actinomycetes</taxon>
        <taxon>Mycobacteriales</taxon>
        <taxon>Corynebacteriaceae</taxon>
        <taxon>Corynebacterium</taxon>
    </lineage>
</organism>
<reference evidence="1 2" key="1">
    <citation type="journal article" date="2018" name="Syst. Appl. Microbiol.">
        <title>Corynebacterium heidelbergense sp. nov., isolated from the preen glands of Egyptian geese (Alopochen aegyptiacus).</title>
        <authorList>
            <person name="Braun M.S."/>
            <person name="Wang E."/>
            <person name="Zimmermann S."/>
            <person name="Wink M."/>
        </authorList>
    </citation>
    <scope>NUCLEOTIDE SEQUENCE [LARGE SCALE GENOMIC DNA]</scope>
    <source>
        <strain evidence="1 2">647</strain>
    </source>
</reference>